<feature type="transmembrane region" description="Helical" evidence="1">
    <location>
        <begin position="7"/>
        <end position="28"/>
    </location>
</feature>
<keyword evidence="1" id="KW-0812">Transmembrane</keyword>
<dbReference type="EMBL" id="AYZR01000004">
    <property type="protein sequence ID" value="KRM94492.1"/>
    <property type="molecule type" value="Genomic_DNA"/>
</dbReference>
<sequence>MKPKTKWILLSILAYVLFVGCGLGFGFLDPAKISWPWTAFWLIAALGIAYYLGFKNLVFERTMYYAKQLDLTKADLVTMLPELSGRQEVPDPQKRHWLSPVFNFSLQNLNILDHQLAQLAQTKGIKPFD</sequence>
<name>A0A0R2D2W2_9LACO</name>
<dbReference type="RefSeq" id="WP_054670781.1">
    <property type="nucleotide sequence ID" value="NZ_AYZR01000004.1"/>
</dbReference>
<dbReference type="PATRIC" id="fig|1423802.4.peg.1467"/>
<dbReference type="AlphaFoldDB" id="A0A0R2D2W2"/>
<organism evidence="2 3">
    <name type="scientific">Lentilactobacillus senioris DSM 24302 = JCM 17472</name>
    <dbReference type="NCBI Taxonomy" id="1423802"/>
    <lineage>
        <taxon>Bacteria</taxon>
        <taxon>Bacillati</taxon>
        <taxon>Bacillota</taxon>
        <taxon>Bacilli</taxon>
        <taxon>Lactobacillales</taxon>
        <taxon>Lactobacillaceae</taxon>
        <taxon>Lentilactobacillus</taxon>
    </lineage>
</organism>
<evidence type="ECO:0000256" key="1">
    <source>
        <dbReference type="SAM" id="Phobius"/>
    </source>
</evidence>
<dbReference type="PROSITE" id="PS51257">
    <property type="entry name" value="PROKAR_LIPOPROTEIN"/>
    <property type="match status" value="1"/>
</dbReference>
<protein>
    <submittedName>
        <fullName evidence="2">Uncharacterized protein</fullName>
    </submittedName>
</protein>
<keyword evidence="1" id="KW-1133">Transmembrane helix</keyword>
<dbReference type="Proteomes" id="UP000051256">
    <property type="component" value="Unassembled WGS sequence"/>
</dbReference>
<keyword evidence="3" id="KW-1185">Reference proteome</keyword>
<accession>A0A0R2D2W2</accession>
<reference evidence="2 3" key="1">
    <citation type="journal article" date="2015" name="Genome Announc.">
        <title>Expanding the biotechnology potential of lactobacilli through comparative genomics of 213 strains and associated genera.</title>
        <authorList>
            <person name="Sun Z."/>
            <person name="Harris H.M."/>
            <person name="McCann A."/>
            <person name="Guo C."/>
            <person name="Argimon S."/>
            <person name="Zhang W."/>
            <person name="Yang X."/>
            <person name="Jeffery I.B."/>
            <person name="Cooney J.C."/>
            <person name="Kagawa T.F."/>
            <person name="Liu W."/>
            <person name="Song Y."/>
            <person name="Salvetti E."/>
            <person name="Wrobel A."/>
            <person name="Rasinkangas P."/>
            <person name="Parkhill J."/>
            <person name="Rea M.C."/>
            <person name="O'Sullivan O."/>
            <person name="Ritari J."/>
            <person name="Douillard F.P."/>
            <person name="Paul Ross R."/>
            <person name="Yang R."/>
            <person name="Briner A.E."/>
            <person name="Felis G.E."/>
            <person name="de Vos W.M."/>
            <person name="Barrangou R."/>
            <person name="Klaenhammer T.R."/>
            <person name="Caufield P.W."/>
            <person name="Cui Y."/>
            <person name="Zhang H."/>
            <person name="O'Toole P.W."/>
        </authorList>
    </citation>
    <scope>NUCLEOTIDE SEQUENCE [LARGE SCALE GENOMIC DNA]</scope>
    <source>
        <strain evidence="2 3">DSM 24302</strain>
    </source>
</reference>
<evidence type="ECO:0000313" key="3">
    <source>
        <dbReference type="Proteomes" id="UP000051256"/>
    </source>
</evidence>
<keyword evidence="1" id="KW-0472">Membrane</keyword>
<comment type="caution">
    <text evidence="2">The sequence shown here is derived from an EMBL/GenBank/DDBJ whole genome shotgun (WGS) entry which is preliminary data.</text>
</comment>
<feature type="transmembrane region" description="Helical" evidence="1">
    <location>
        <begin position="34"/>
        <end position="54"/>
    </location>
</feature>
<proteinExistence type="predicted"/>
<evidence type="ECO:0000313" key="2">
    <source>
        <dbReference type="EMBL" id="KRM94492.1"/>
    </source>
</evidence>
<gene>
    <name evidence="2" type="ORF">FC56_GL001449</name>
</gene>